<dbReference type="PANTHER" id="PTHR43667:SF1">
    <property type="entry name" value="CYCLOPROPANE-FATTY-ACYL-PHOSPHOLIPID SYNTHASE"/>
    <property type="match status" value="1"/>
</dbReference>
<keyword evidence="3 6" id="KW-0808">Transferase</keyword>
<evidence type="ECO:0000256" key="1">
    <source>
        <dbReference type="ARBA" id="ARBA00010815"/>
    </source>
</evidence>
<accession>B5H439</accession>
<dbReference type="PANTHER" id="PTHR43667">
    <property type="entry name" value="CYCLOPROPANE-FATTY-ACYL-PHOSPHOLIPID SYNTHASE"/>
    <property type="match status" value="1"/>
</dbReference>
<evidence type="ECO:0000256" key="4">
    <source>
        <dbReference type="ARBA" id="ARBA00022691"/>
    </source>
</evidence>
<proteinExistence type="inferred from homology"/>
<keyword evidence="2 6" id="KW-0489">Methyltransferase</keyword>
<dbReference type="SUPFAM" id="SSF53335">
    <property type="entry name" value="S-adenosyl-L-methionine-dependent methyltransferases"/>
    <property type="match status" value="1"/>
</dbReference>
<dbReference type="GeneID" id="93734339"/>
<dbReference type="GO" id="GO:0032259">
    <property type="term" value="P:methylation"/>
    <property type="evidence" value="ECO:0007669"/>
    <property type="project" value="UniProtKB-KW"/>
</dbReference>
<geneLocation type="plasmid" evidence="6 7">
    <name>pSCL4</name>
</geneLocation>
<dbReference type="GO" id="GO:0008825">
    <property type="term" value="F:cyclopropane-fatty-acyl-phospholipid synthase activity"/>
    <property type="evidence" value="ECO:0007669"/>
    <property type="project" value="UniProtKB-EC"/>
</dbReference>
<dbReference type="CDD" id="cd02440">
    <property type="entry name" value="AdoMet_MTases"/>
    <property type="match status" value="1"/>
</dbReference>
<dbReference type="Gene3D" id="3.40.50.150">
    <property type="entry name" value="Vaccinia Virus protein VP39"/>
    <property type="match status" value="1"/>
</dbReference>
<evidence type="ECO:0000256" key="3">
    <source>
        <dbReference type="ARBA" id="ARBA00022679"/>
    </source>
</evidence>
<protein>
    <submittedName>
        <fullName evidence="6">Cyclopropane-fatty-acyl-phospholipid synthase</fullName>
        <ecNumber evidence="6">2.1.1.79</ecNumber>
    </submittedName>
</protein>
<keyword evidence="7" id="KW-1185">Reference proteome</keyword>
<dbReference type="EC" id="2.1.1.79" evidence="6"/>
<dbReference type="AlphaFoldDB" id="B5H439"/>
<dbReference type="RefSeq" id="WP_003959080.1">
    <property type="nucleotide sequence ID" value="NZ_CM000914.1"/>
</dbReference>
<comment type="similarity">
    <text evidence="1">Belongs to the CFA/CMAS family.</text>
</comment>
<organism evidence="6 7">
    <name type="scientific">Streptomyces clavuligerus</name>
    <dbReference type="NCBI Taxonomy" id="1901"/>
    <lineage>
        <taxon>Bacteria</taxon>
        <taxon>Bacillati</taxon>
        <taxon>Actinomycetota</taxon>
        <taxon>Actinomycetes</taxon>
        <taxon>Kitasatosporales</taxon>
        <taxon>Streptomycetaceae</taxon>
        <taxon>Streptomyces</taxon>
    </lineage>
</organism>
<dbReference type="InterPro" id="IPR050723">
    <property type="entry name" value="CFA/CMAS"/>
</dbReference>
<evidence type="ECO:0000313" key="7">
    <source>
        <dbReference type="Proteomes" id="UP000002357"/>
    </source>
</evidence>
<dbReference type="OrthoDB" id="3667753at2"/>
<gene>
    <name evidence="6" type="ORF">SCLAV_p1265</name>
</gene>
<dbReference type="KEGG" id="sclf:BB341_30395"/>
<dbReference type="EMBL" id="CM000914">
    <property type="protein sequence ID" value="EFG04751.2"/>
    <property type="molecule type" value="Genomic_DNA"/>
</dbReference>
<name>B5H439_STRCL</name>
<dbReference type="InterPro" id="IPR003333">
    <property type="entry name" value="CMAS"/>
</dbReference>
<sequence>MTPDTTSTPSDTLGTPGITAADAVVATNHHYDLPPEVFATFLGERMKYTCGLYGTADLSLDEAQTAKLRFIARRLGLRGGERVLDIGAGWGSLTCYLAAEYGCEVVAVTPSRVQIDHLTERAARLGLGHRVTTDRRSVYDLDPDGSFDAVALVGVIEHLPDHHAALATAARSLRPGGHLYVSASCYRSQWHRAVYAPRPASRDVAENIFGHADLRPLSALLAAVEDTGLSLVSTTDLTRDYRRTVRAWADNVRAARTRVDALVPGLADKLLRYLETTEAGWGRTTKHYAFTAVRSRWGHHEETA</sequence>
<evidence type="ECO:0000256" key="5">
    <source>
        <dbReference type="ARBA" id="ARBA00023098"/>
    </source>
</evidence>
<evidence type="ECO:0000256" key="2">
    <source>
        <dbReference type="ARBA" id="ARBA00022603"/>
    </source>
</evidence>
<evidence type="ECO:0000313" key="6">
    <source>
        <dbReference type="EMBL" id="EFG04751.2"/>
    </source>
</evidence>
<dbReference type="PIRSF" id="PIRSF003085">
    <property type="entry name" value="CMAS"/>
    <property type="match status" value="1"/>
</dbReference>
<reference evidence="6 7" key="1">
    <citation type="journal article" date="2010" name="Genome Biol. Evol.">
        <title>The sequence of a 1.8-mb bacterial linear plasmid reveals a rich evolutionary reservoir of secondary metabolic pathways.</title>
        <authorList>
            <person name="Medema M.H."/>
            <person name="Trefzer A."/>
            <person name="Kovalchuk A."/>
            <person name="van den Berg M."/>
            <person name="Mueller U."/>
            <person name="Heijne W."/>
            <person name="Wu L."/>
            <person name="Alam M.T."/>
            <person name="Ronning C.M."/>
            <person name="Nierman W.C."/>
            <person name="Bovenberg R.A.L."/>
            <person name="Breitling R."/>
            <person name="Takano E."/>
        </authorList>
    </citation>
    <scope>NUCLEOTIDE SEQUENCE [LARGE SCALE GENOMIC DNA]</scope>
    <source>
        <strain evidence="7">ATCC 27064 / DSM 738 / JCM 4710 / NBRC 13307 / NCIMB 12785 / NRRL 3585 / VKM Ac-602</strain>
        <plasmid evidence="6">pSCL4</plasmid>
    </source>
</reference>
<keyword evidence="4" id="KW-0949">S-adenosyl-L-methionine</keyword>
<keyword evidence="6" id="KW-0614">Plasmid</keyword>
<dbReference type="InterPro" id="IPR029063">
    <property type="entry name" value="SAM-dependent_MTases_sf"/>
</dbReference>
<dbReference type="Proteomes" id="UP000002357">
    <property type="component" value="Plasmid pSCL4"/>
</dbReference>
<keyword evidence="5" id="KW-0443">Lipid metabolism</keyword>
<dbReference type="eggNOG" id="COG2230">
    <property type="taxonomic scope" value="Bacteria"/>
</dbReference>
<dbReference type="Pfam" id="PF02353">
    <property type="entry name" value="CMAS"/>
    <property type="match status" value="1"/>
</dbReference>
<dbReference type="GO" id="GO:0008610">
    <property type="term" value="P:lipid biosynthetic process"/>
    <property type="evidence" value="ECO:0007669"/>
    <property type="project" value="InterPro"/>
</dbReference>